<dbReference type="HAMAP" id="MF_01521">
    <property type="entry name" value="MntP_pump"/>
    <property type="match status" value="1"/>
</dbReference>
<keyword evidence="1 8" id="KW-0813">Transport</keyword>
<dbReference type="GO" id="GO:0005886">
    <property type="term" value="C:plasma membrane"/>
    <property type="evidence" value="ECO:0007669"/>
    <property type="project" value="UniProtKB-SubCell"/>
</dbReference>
<evidence type="ECO:0000256" key="5">
    <source>
        <dbReference type="ARBA" id="ARBA00023065"/>
    </source>
</evidence>
<comment type="subcellular location">
    <subcellularLocation>
        <location evidence="8">Cell membrane</location>
        <topology evidence="8">Multi-pass membrane protein</topology>
    </subcellularLocation>
</comment>
<evidence type="ECO:0000256" key="4">
    <source>
        <dbReference type="ARBA" id="ARBA00022989"/>
    </source>
</evidence>
<keyword evidence="3 8" id="KW-0812">Transmembrane</keyword>
<dbReference type="Proteomes" id="UP000266385">
    <property type="component" value="Unassembled WGS sequence"/>
</dbReference>
<dbReference type="RefSeq" id="WP_119375413.1">
    <property type="nucleotide sequence ID" value="NZ_QWFX01000006.1"/>
</dbReference>
<keyword evidence="5 8" id="KW-0406">Ion transport</keyword>
<comment type="similarity">
    <text evidence="8">Belongs to the MntP (TC 9.B.29) family.</text>
</comment>
<comment type="function">
    <text evidence="8">Probably functions as a manganese efflux pump.</text>
</comment>
<evidence type="ECO:0000256" key="1">
    <source>
        <dbReference type="ARBA" id="ARBA00022448"/>
    </source>
</evidence>
<dbReference type="Pfam" id="PF02659">
    <property type="entry name" value="Mntp"/>
    <property type="match status" value="1"/>
</dbReference>
<dbReference type="PANTHER" id="PTHR35529">
    <property type="entry name" value="MANGANESE EFFLUX PUMP MNTP-RELATED"/>
    <property type="match status" value="1"/>
</dbReference>
<proteinExistence type="inferred from homology"/>
<keyword evidence="7 8" id="KW-0464">Manganese</keyword>
<dbReference type="InterPro" id="IPR022929">
    <property type="entry name" value="Put_MntP"/>
</dbReference>
<feature type="signal peptide" evidence="9">
    <location>
        <begin position="1"/>
        <end position="20"/>
    </location>
</feature>
<sequence length="200" mass="20250">MSGLLTLIALGFSLSVDAFAAALAKGASMKRVTAGDALRIGAVFGGMEALMPVIGFLVGLAMASLVAPVDHWIAFVLLLGVGLHMLYEAASGSVETHEENVEIAAPGIGSEGPPWIRLVLAALATSIDALVVGVSLAMMGVNIITAVIVIGVVTTLMAALGALIGKQAGVWLGRYAEAVGGVVLITIGALILWQHLSNGI</sequence>
<protein>
    <recommendedName>
        <fullName evidence="8">Putative manganese efflux pump MntP</fullName>
    </recommendedName>
</protein>
<feature type="transmembrane region" description="Helical" evidence="8">
    <location>
        <begin position="143"/>
        <end position="165"/>
    </location>
</feature>
<evidence type="ECO:0000256" key="9">
    <source>
        <dbReference type="SAM" id="SignalP"/>
    </source>
</evidence>
<evidence type="ECO:0000256" key="6">
    <source>
        <dbReference type="ARBA" id="ARBA00023136"/>
    </source>
</evidence>
<reference evidence="10 11" key="1">
    <citation type="submission" date="2018-08" db="EMBL/GenBank/DDBJ databases">
        <title>Henriciella mobilis sp. nov., isolated from seawater.</title>
        <authorList>
            <person name="Cheng H."/>
            <person name="Wu Y.-H."/>
            <person name="Xu X.-W."/>
            <person name="Guo L.-L."/>
        </authorList>
    </citation>
    <scope>NUCLEOTIDE SEQUENCE [LARGE SCALE GENOMIC DNA]</scope>
    <source>
        <strain evidence="10 11">JN25</strain>
    </source>
</reference>
<feature type="transmembrane region" description="Helical" evidence="8">
    <location>
        <begin position="115"/>
        <end position="136"/>
    </location>
</feature>
<dbReference type="InterPro" id="IPR003810">
    <property type="entry name" value="Mntp/YtaF"/>
</dbReference>
<name>A0A399RHZ3_9PROT</name>
<dbReference type="AlphaFoldDB" id="A0A399RHZ3"/>
<feature type="transmembrane region" description="Helical" evidence="8">
    <location>
        <begin position="171"/>
        <end position="193"/>
    </location>
</feature>
<keyword evidence="11" id="KW-1185">Reference proteome</keyword>
<organism evidence="10 11">
    <name type="scientific">Henriciella mobilis</name>
    <dbReference type="NCBI Taxonomy" id="2305467"/>
    <lineage>
        <taxon>Bacteria</taxon>
        <taxon>Pseudomonadati</taxon>
        <taxon>Pseudomonadota</taxon>
        <taxon>Alphaproteobacteria</taxon>
        <taxon>Hyphomonadales</taxon>
        <taxon>Hyphomonadaceae</taxon>
        <taxon>Henriciella</taxon>
    </lineage>
</organism>
<evidence type="ECO:0000256" key="8">
    <source>
        <dbReference type="HAMAP-Rule" id="MF_01521"/>
    </source>
</evidence>
<accession>A0A399RHZ3</accession>
<comment type="caution">
    <text evidence="10">The sequence shown here is derived from an EMBL/GenBank/DDBJ whole genome shotgun (WGS) entry which is preliminary data.</text>
</comment>
<evidence type="ECO:0000256" key="3">
    <source>
        <dbReference type="ARBA" id="ARBA00022692"/>
    </source>
</evidence>
<dbReference type="PANTHER" id="PTHR35529:SF1">
    <property type="entry name" value="MANGANESE EFFLUX PUMP MNTP-RELATED"/>
    <property type="match status" value="1"/>
</dbReference>
<dbReference type="EMBL" id="QWFX01000006">
    <property type="protein sequence ID" value="RIJ30094.1"/>
    <property type="molecule type" value="Genomic_DNA"/>
</dbReference>
<feature type="transmembrane region" description="Helical" evidence="8">
    <location>
        <begin position="42"/>
        <end position="65"/>
    </location>
</feature>
<keyword evidence="4 8" id="KW-1133">Transmembrane helix</keyword>
<evidence type="ECO:0000313" key="10">
    <source>
        <dbReference type="EMBL" id="RIJ30094.1"/>
    </source>
</evidence>
<evidence type="ECO:0000313" key="11">
    <source>
        <dbReference type="Proteomes" id="UP000266385"/>
    </source>
</evidence>
<dbReference type="OrthoDB" id="9811590at2"/>
<keyword evidence="2 8" id="KW-1003">Cell membrane</keyword>
<dbReference type="GO" id="GO:0005384">
    <property type="term" value="F:manganese ion transmembrane transporter activity"/>
    <property type="evidence" value="ECO:0007669"/>
    <property type="project" value="UniProtKB-UniRule"/>
</dbReference>
<evidence type="ECO:0000256" key="7">
    <source>
        <dbReference type="ARBA" id="ARBA00023211"/>
    </source>
</evidence>
<feature type="chain" id="PRO_5017434318" description="Putative manganese efflux pump MntP" evidence="9">
    <location>
        <begin position="21"/>
        <end position="200"/>
    </location>
</feature>
<keyword evidence="9" id="KW-0732">Signal</keyword>
<keyword evidence="6 8" id="KW-0472">Membrane</keyword>
<evidence type="ECO:0000256" key="2">
    <source>
        <dbReference type="ARBA" id="ARBA00022475"/>
    </source>
</evidence>
<gene>
    <name evidence="8" type="primary">mntP</name>
    <name evidence="10" type="ORF">D1223_05410</name>
</gene>
<feature type="transmembrane region" description="Helical" evidence="8">
    <location>
        <begin position="72"/>
        <end position="90"/>
    </location>
</feature>